<proteinExistence type="predicted"/>
<protein>
    <submittedName>
        <fullName evidence="3">AAA+ family ATPase</fullName>
    </submittedName>
</protein>
<gene>
    <name evidence="3" type="ORF">GU920_01635</name>
</gene>
<feature type="chain" id="PRO_5045224237" evidence="2">
    <location>
        <begin position="25"/>
        <end position="128"/>
    </location>
</feature>
<reference evidence="4" key="1">
    <citation type="submission" date="2020-01" db="EMBL/GenBank/DDBJ databases">
        <title>Sphingomonas sp. strain CSW-10.</title>
        <authorList>
            <person name="Chen W.-M."/>
        </authorList>
    </citation>
    <scope>NUCLEOTIDE SEQUENCE [LARGE SCALE GENOMIC DNA]</scope>
    <source>
        <strain evidence="4">CCP-1</strain>
    </source>
</reference>
<organism evidence="3 4">
    <name type="scientific">Paragemmobacter ruber</name>
    <dbReference type="NCBI Taxonomy" id="1985673"/>
    <lineage>
        <taxon>Bacteria</taxon>
        <taxon>Pseudomonadati</taxon>
        <taxon>Pseudomonadota</taxon>
        <taxon>Alphaproteobacteria</taxon>
        <taxon>Rhodobacterales</taxon>
        <taxon>Paracoccaceae</taxon>
        <taxon>Paragemmobacter</taxon>
    </lineage>
</organism>
<feature type="region of interest" description="Disordered" evidence="1">
    <location>
        <begin position="107"/>
        <end position="128"/>
    </location>
</feature>
<evidence type="ECO:0000256" key="1">
    <source>
        <dbReference type="SAM" id="MobiDB-lite"/>
    </source>
</evidence>
<feature type="signal peptide" evidence="2">
    <location>
        <begin position="1"/>
        <end position="24"/>
    </location>
</feature>
<evidence type="ECO:0000256" key="2">
    <source>
        <dbReference type="SAM" id="SignalP"/>
    </source>
</evidence>
<keyword evidence="2" id="KW-0732">Signal</keyword>
<name>A0ABW9Y1D7_9RHOB</name>
<dbReference type="RefSeq" id="WP_161765243.1">
    <property type="nucleotide sequence ID" value="NZ_JAAATW010000001.1"/>
</dbReference>
<sequence>MKHAALIIALALAPLPALTQPALAQEAAPAEPEAAEEGPSLMERGLALFFEGFQQEMEPALDEMGRALEQFGPAVAPALERLMAMVDDMTNYELPEMMENGDIIIRRKPDAPPVEPPAEGSAEGEVEL</sequence>
<keyword evidence="4" id="KW-1185">Reference proteome</keyword>
<evidence type="ECO:0000313" key="4">
    <source>
        <dbReference type="Proteomes" id="UP001517376"/>
    </source>
</evidence>
<accession>A0ABW9Y1D7</accession>
<comment type="caution">
    <text evidence="3">The sequence shown here is derived from an EMBL/GenBank/DDBJ whole genome shotgun (WGS) entry which is preliminary data.</text>
</comment>
<evidence type="ECO:0000313" key="3">
    <source>
        <dbReference type="EMBL" id="NBE06222.1"/>
    </source>
</evidence>
<dbReference type="Proteomes" id="UP001517376">
    <property type="component" value="Unassembled WGS sequence"/>
</dbReference>
<dbReference type="EMBL" id="JAAATW010000001">
    <property type="protein sequence ID" value="NBE06222.1"/>
    <property type="molecule type" value="Genomic_DNA"/>
</dbReference>